<keyword evidence="3" id="KW-1185">Reference proteome</keyword>
<dbReference type="Pfam" id="PF14690">
    <property type="entry name" value="Zn_ribbon_ISL3"/>
    <property type="match status" value="1"/>
</dbReference>
<reference evidence="2" key="1">
    <citation type="submission" date="2020-11" db="EMBL/GenBank/DDBJ databases">
        <title>Multidrug resistant novel bacterium Savagea serpentis sp. nov., isolated from the scats of a vine snake (Ahaetulla nasuta).</title>
        <authorList>
            <person name="Venkata Ramana V."/>
            <person name="Vikas Patil S."/>
            <person name="Yogita Lugani V."/>
        </authorList>
    </citation>
    <scope>NUCLEOTIDE SEQUENCE</scope>
    <source>
        <strain evidence="2">SN6</strain>
    </source>
</reference>
<feature type="domain" description="Transposase IS204/IS1001/IS1096/IS1165 zinc-finger" evidence="1">
    <location>
        <begin position="24"/>
        <end position="67"/>
    </location>
</feature>
<organism evidence="2 3">
    <name type="scientific">Savagea serpentis</name>
    <dbReference type="NCBI Taxonomy" id="2785297"/>
    <lineage>
        <taxon>Bacteria</taxon>
        <taxon>Bacillati</taxon>
        <taxon>Bacillota</taxon>
        <taxon>Bacilli</taxon>
        <taxon>Bacillales</taxon>
        <taxon>Caryophanaceae</taxon>
        <taxon>Savagea</taxon>
    </lineage>
</organism>
<proteinExistence type="predicted"/>
<dbReference type="EMBL" id="JADKPV010000010">
    <property type="protein sequence ID" value="MBF4502261.1"/>
    <property type="molecule type" value="Genomic_DNA"/>
</dbReference>
<evidence type="ECO:0000313" key="2">
    <source>
        <dbReference type="EMBL" id="MBF4502261.1"/>
    </source>
</evidence>
<evidence type="ECO:0000313" key="3">
    <source>
        <dbReference type="Proteomes" id="UP000622653"/>
    </source>
</evidence>
<dbReference type="Proteomes" id="UP000622653">
    <property type="component" value="Unassembled WGS sequence"/>
</dbReference>
<name>A0A8J7G8S5_9BACL</name>
<dbReference type="InterPro" id="IPR029261">
    <property type="entry name" value="Transposase_Znf"/>
</dbReference>
<dbReference type="AlphaFoldDB" id="A0A8J7G8S5"/>
<evidence type="ECO:0000259" key="1">
    <source>
        <dbReference type="Pfam" id="PF14690"/>
    </source>
</evidence>
<comment type="caution">
    <text evidence="2">The sequence shown here is derived from an EMBL/GenBank/DDBJ whole genome shotgun (WGS) entry which is preliminary data.</text>
</comment>
<gene>
    <name evidence="2" type="ORF">IRY55_12910</name>
</gene>
<accession>A0A8J7G8S5</accession>
<protein>
    <submittedName>
        <fullName evidence="2">Transposase family protein</fullName>
    </submittedName>
</protein>
<sequence length="106" mass="12509">MEVLHIQTEDQHIQLTVQSTHTLTHCPTCATVSSRIHSRYTRIVQDVPFNEKSVSLLVLTRKWFCDNRRCATRIFTERLEGIQSHRRCTQRVEEVLRKTAFSTSYF</sequence>
<dbReference type="RefSeq" id="WP_194563743.1">
    <property type="nucleotide sequence ID" value="NZ_JADKPV010000010.1"/>
</dbReference>